<protein>
    <submittedName>
        <fullName evidence="2">Phosphate/phosphite/phosphonate ABC transporter substrate-binding protein</fullName>
    </submittedName>
</protein>
<dbReference type="SUPFAM" id="SSF53850">
    <property type="entry name" value="Periplasmic binding protein-like II"/>
    <property type="match status" value="1"/>
</dbReference>
<keyword evidence="1" id="KW-0732">Signal</keyword>
<feature type="signal peptide" evidence="1">
    <location>
        <begin position="1"/>
        <end position="26"/>
    </location>
</feature>
<organism evidence="2 3">
    <name type="scientific">Candidatus Thiodiazotropha taylori</name>
    <dbReference type="NCBI Taxonomy" id="2792791"/>
    <lineage>
        <taxon>Bacteria</taxon>
        <taxon>Pseudomonadati</taxon>
        <taxon>Pseudomonadota</taxon>
        <taxon>Gammaproteobacteria</taxon>
        <taxon>Chromatiales</taxon>
        <taxon>Sedimenticolaceae</taxon>
        <taxon>Candidatus Thiodiazotropha</taxon>
    </lineage>
</organism>
<dbReference type="Gene3D" id="3.40.190.10">
    <property type="entry name" value="Periplasmic binding protein-like II"/>
    <property type="match status" value="2"/>
</dbReference>
<gene>
    <name evidence="2" type="ORF">JAZ07_18645</name>
</gene>
<comment type="caution">
    <text evidence="2">The sequence shown here is derived from an EMBL/GenBank/DDBJ whole genome shotgun (WGS) entry which is preliminary data.</text>
</comment>
<dbReference type="AlphaFoldDB" id="A0A9E4T7L6"/>
<evidence type="ECO:0000313" key="2">
    <source>
        <dbReference type="EMBL" id="MCG7948364.1"/>
    </source>
</evidence>
<accession>A0A9E4T7L6</accession>
<reference evidence="2" key="1">
    <citation type="journal article" date="2021" name="Proc. Natl. Acad. Sci. U.S.A.">
        <title>Global biogeography of chemosynthetic symbionts reveals both localized and globally distributed symbiont groups. .</title>
        <authorList>
            <person name="Osvatic J.T."/>
            <person name="Wilkins L.G.E."/>
            <person name="Leibrecht L."/>
            <person name="Leray M."/>
            <person name="Zauner S."/>
            <person name="Polzin J."/>
            <person name="Camacho Y."/>
            <person name="Gros O."/>
            <person name="van Gils J.A."/>
            <person name="Eisen J.A."/>
            <person name="Petersen J.M."/>
            <person name="Yuen B."/>
        </authorList>
    </citation>
    <scope>NUCLEOTIDE SEQUENCE</scope>
    <source>
        <strain evidence="2">MAGclacostrist064TRANS</strain>
    </source>
</reference>
<dbReference type="EMBL" id="JAEPCM010000688">
    <property type="protein sequence ID" value="MCG7948364.1"/>
    <property type="molecule type" value="Genomic_DNA"/>
</dbReference>
<feature type="chain" id="PRO_5038517557" evidence="1">
    <location>
        <begin position="27"/>
        <end position="303"/>
    </location>
</feature>
<proteinExistence type="predicted"/>
<name>A0A9E4T7L6_9GAMM</name>
<dbReference type="Proteomes" id="UP000886667">
    <property type="component" value="Unassembled WGS sequence"/>
</dbReference>
<sequence>MKTKAYKVVQLLLFLSGMAAIGFSLAQSDPYERDAAYIGIMSRLFYATHSMDSRIATEMTFIEFMKNIDKQCQFTEFQDPRNVIRQMREDNLDAILANPVDYLAIEQQIDEDHHYSLLFGDRLQQRIMLLVRKSDNINELSQLAGRSLAFPYGHQLGKIFLDMNLLDRKLPQTAEHFSEIQHPESLNDAIINLFFNKVDSALVTDVAFELAQELNPQVRHAIIPLIESEPMVQVLIGINKRVPTKFKQSIRQMASDLDQYPRTLHLLSMFRSNRVVNISASELDKVREIVMKYESLLNESRSE</sequence>
<dbReference type="Pfam" id="PF12974">
    <property type="entry name" value="Phosphonate-bd"/>
    <property type="match status" value="1"/>
</dbReference>
<evidence type="ECO:0000313" key="3">
    <source>
        <dbReference type="Proteomes" id="UP000886667"/>
    </source>
</evidence>
<evidence type="ECO:0000256" key="1">
    <source>
        <dbReference type="SAM" id="SignalP"/>
    </source>
</evidence>